<evidence type="ECO:0000313" key="3">
    <source>
        <dbReference type="RefSeq" id="XP_056685203.1"/>
    </source>
</evidence>
<dbReference type="PANTHER" id="PTHR33144">
    <property type="entry name" value="OS10G0409366 PROTEIN-RELATED"/>
    <property type="match status" value="1"/>
</dbReference>
<sequence length="283" mass="32936">MLANGMTVWASLGQPVGPIKATNELSLFFGTLACDHNWAPLIYTDWHKVPDKDKMWEYVTSKYKLPAIAKDWVLETINWCWRGWKCRLKKRYYYNYSNNNDRWKFRPKSVPEMHFKTLLGYWNTKAAKKTSLQNFENRMQQDNMHTVGPKGFAGIHQEMLETDGKPPSKLQMFERTRRRKEGRTYKTSSDDTQKKIEAMRQQEALQADTSNDCQKDPFDEVMKDDHNGYVRLMGKGVSRKKMKGKGADKSLTFPTEIMDSIKANVQKDMICSRGRTCQETGST</sequence>
<gene>
    <name evidence="2 3" type="primary">LOC110779565</name>
</gene>
<dbReference type="RefSeq" id="XP_056685202.1">
    <property type="nucleotide sequence ID" value="XM_056829224.1"/>
</dbReference>
<accession>A0ABM3QPA6</accession>
<dbReference type="GeneID" id="110779565"/>
<dbReference type="PANTHER" id="PTHR33144:SF16">
    <property type="entry name" value="OS02G0129000 PROTEIN"/>
    <property type="match status" value="1"/>
</dbReference>
<proteinExistence type="predicted"/>
<name>A0ABM3QPA6_SPIOL</name>
<evidence type="ECO:0000313" key="1">
    <source>
        <dbReference type="Proteomes" id="UP000813463"/>
    </source>
</evidence>
<dbReference type="InterPro" id="IPR004252">
    <property type="entry name" value="Probable_transposase_24"/>
</dbReference>
<evidence type="ECO:0008006" key="4">
    <source>
        <dbReference type="Google" id="ProtNLM"/>
    </source>
</evidence>
<evidence type="ECO:0000313" key="2">
    <source>
        <dbReference type="RefSeq" id="XP_056685202.1"/>
    </source>
</evidence>
<dbReference type="Pfam" id="PF03004">
    <property type="entry name" value="Transposase_24"/>
    <property type="match status" value="1"/>
</dbReference>
<dbReference type="Proteomes" id="UP000813463">
    <property type="component" value="Chromosome 5"/>
</dbReference>
<organism evidence="1 2">
    <name type="scientific">Spinacia oleracea</name>
    <name type="common">Spinach</name>
    <dbReference type="NCBI Taxonomy" id="3562"/>
    <lineage>
        <taxon>Eukaryota</taxon>
        <taxon>Viridiplantae</taxon>
        <taxon>Streptophyta</taxon>
        <taxon>Embryophyta</taxon>
        <taxon>Tracheophyta</taxon>
        <taxon>Spermatophyta</taxon>
        <taxon>Magnoliopsida</taxon>
        <taxon>eudicotyledons</taxon>
        <taxon>Gunneridae</taxon>
        <taxon>Pentapetalae</taxon>
        <taxon>Caryophyllales</taxon>
        <taxon>Chenopodiaceae</taxon>
        <taxon>Chenopodioideae</taxon>
        <taxon>Anserineae</taxon>
        <taxon>Spinacia</taxon>
    </lineage>
</organism>
<reference evidence="1" key="1">
    <citation type="journal article" date="2021" name="Nat. Commun.">
        <title>Genomic analyses provide insights into spinach domestication and the genetic basis of agronomic traits.</title>
        <authorList>
            <person name="Cai X."/>
            <person name="Sun X."/>
            <person name="Xu C."/>
            <person name="Sun H."/>
            <person name="Wang X."/>
            <person name="Ge C."/>
            <person name="Zhang Z."/>
            <person name="Wang Q."/>
            <person name="Fei Z."/>
            <person name="Jiao C."/>
            <person name="Wang Q."/>
        </authorList>
    </citation>
    <scope>NUCLEOTIDE SEQUENCE [LARGE SCALE GENOMIC DNA]</scope>
    <source>
        <strain evidence="1">cv. Varoflay</strain>
    </source>
</reference>
<reference evidence="2 3" key="2">
    <citation type="submission" date="2025-05" db="UniProtKB">
        <authorList>
            <consortium name="RefSeq"/>
        </authorList>
    </citation>
    <scope>IDENTIFICATION</scope>
    <source>
        <tissue evidence="2 3">Leaf</tissue>
    </source>
</reference>
<protein>
    <recommendedName>
        <fullName evidence="4">Transposase, Ptta/En/Spm, plant</fullName>
    </recommendedName>
</protein>
<dbReference type="RefSeq" id="XP_056685203.1">
    <property type="nucleotide sequence ID" value="XM_056829225.1"/>
</dbReference>
<keyword evidence="1" id="KW-1185">Reference proteome</keyword>